<keyword evidence="4" id="KW-1185">Reference proteome</keyword>
<accession>A0A6A6BX67</accession>
<gene>
    <name evidence="3" type="ORF">M409DRAFT_30853</name>
</gene>
<feature type="compositionally biased region" description="Low complexity" evidence="1">
    <location>
        <begin position="322"/>
        <end position="333"/>
    </location>
</feature>
<dbReference type="Proteomes" id="UP000799537">
    <property type="component" value="Unassembled WGS sequence"/>
</dbReference>
<evidence type="ECO:0000313" key="4">
    <source>
        <dbReference type="Proteomes" id="UP000799537"/>
    </source>
</evidence>
<evidence type="ECO:0000313" key="3">
    <source>
        <dbReference type="EMBL" id="KAF2158628.1"/>
    </source>
</evidence>
<evidence type="ECO:0000256" key="2">
    <source>
        <dbReference type="SAM" id="SignalP"/>
    </source>
</evidence>
<sequence>MRSLWATLLLTLATVNLSEAILLPENVIPSVATTRGKRQATSQCSQTVIPITMTCSTPSPAKRQKATIAGTPAPAGVVVRDAPTPTCSQVYITSEKCSDASGPDYAGTTMTVPPSNTIPGLPGGTTGTVETAALIAGVCPANTKSPWEVQMTPELRDRILDIANEVCSKNGNPVHARPRQGSEYLNHPQCNFHAMGSQPQQDFIASVKSDIQPKVYYPFSSPADLDCLPEGWADYPHHEQLVADVVAAFIGYAFDLGWNLWETFNVPAEFGASAMSAPESSTQSGSSSSGSTLHDTAGDPPTKSTSSSSSTTQKPDPGPKQSKTTKSTSSTSSADACPTGIEIDPDEDQGQDGPTPTDQIPIVPIATVTGKLDLPCQAHLDPHNDDCNVCTCSGKDTSLTVPMYHQTYMTPVKGSMITTSDACFYTSWPDTKSISTTTCLDGNQIAQSKSIQSAMAEISKHIYPSDYTPGAPIPTCSPDPNHKMPICDLKNGGKDNLPPKYCLCPGPTPSISTPYSTTYTSLVSCDTQLGTVTHLDVCPWTTTPPDSMKIDTTQHGSPYPAGTLPIVQTTTPSCVPRTAGADQPAFLGSYIMDTARRFCREAVDEKWTVGPGGAKYKFQTYDDADRARNSLGDPRPQRLTLFVQWDERACPADFDDDHYEFRDFDGCVKEMSDAALKCDRRQMLLKPGDLGSVVMYWFGGGYYGSCLWWEVLASDKFRP</sequence>
<dbReference type="EMBL" id="ML993653">
    <property type="protein sequence ID" value="KAF2158628.1"/>
    <property type="molecule type" value="Genomic_DNA"/>
</dbReference>
<feature type="signal peptide" evidence="2">
    <location>
        <begin position="1"/>
        <end position="20"/>
    </location>
</feature>
<name>A0A6A6BX67_ZASCE</name>
<dbReference type="RefSeq" id="XP_033659517.1">
    <property type="nucleotide sequence ID" value="XM_033810100.1"/>
</dbReference>
<feature type="region of interest" description="Disordered" evidence="1">
    <location>
        <begin position="276"/>
        <end position="361"/>
    </location>
</feature>
<evidence type="ECO:0008006" key="5">
    <source>
        <dbReference type="Google" id="ProtNLM"/>
    </source>
</evidence>
<organism evidence="3 4">
    <name type="scientific">Zasmidium cellare ATCC 36951</name>
    <dbReference type="NCBI Taxonomy" id="1080233"/>
    <lineage>
        <taxon>Eukaryota</taxon>
        <taxon>Fungi</taxon>
        <taxon>Dikarya</taxon>
        <taxon>Ascomycota</taxon>
        <taxon>Pezizomycotina</taxon>
        <taxon>Dothideomycetes</taxon>
        <taxon>Dothideomycetidae</taxon>
        <taxon>Mycosphaerellales</taxon>
        <taxon>Mycosphaerellaceae</taxon>
        <taxon>Zasmidium</taxon>
    </lineage>
</organism>
<keyword evidence="2" id="KW-0732">Signal</keyword>
<protein>
    <recommendedName>
        <fullName evidence="5">Glycoside hydrolase family 18 protein</fullName>
    </recommendedName>
</protein>
<evidence type="ECO:0000256" key="1">
    <source>
        <dbReference type="SAM" id="MobiDB-lite"/>
    </source>
</evidence>
<reference evidence="3" key="1">
    <citation type="journal article" date="2020" name="Stud. Mycol.">
        <title>101 Dothideomycetes genomes: a test case for predicting lifestyles and emergence of pathogens.</title>
        <authorList>
            <person name="Haridas S."/>
            <person name="Albert R."/>
            <person name="Binder M."/>
            <person name="Bloem J."/>
            <person name="Labutti K."/>
            <person name="Salamov A."/>
            <person name="Andreopoulos B."/>
            <person name="Baker S."/>
            <person name="Barry K."/>
            <person name="Bills G."/>
            <person name="Bluhm B."/>
            <person name="Cannon C."/>
            <person name="Castanera R."/>
            <person name="Culley D."/>
            <person name="Daum C."/>
            <person name="Ezra D."/>
            <person name="Gonzalez J."/>
            <person name="Henrissat B."/>
            <person name="Kuo A."/>
            <person name="Liang C."/>
            <person name="Lipzen A."/>
            <person name="Lutzoni F."/>
            <person name="Magnuson J."/>
            <person name="Mondo S."/>
            <person name="Nolan M."/>
            <person name="Ohm R."/>
            <person name="Pangilinan J."/>
            <person name="Park H.-J."/>
            <person name="Ramirez L."/>
            <person name="Alfaro M."/>
            <person name="Sun H."/>
            <person name="Tritt A."/>
            <person name="Yoshinaga Y."/>
            <person name="Zwiers L.-H."/>
            <person name="Turgeon B."/>
            <person name="Goodwin S."/>
            <person name="Spatafora J."/>
            <person name="Crous P."/>
            <person name="Grigoriev I."/>
        </authorList>
    </citation>
    <scope>NUCLEOTIDE SEQUENCE</scope>
    <source>
        <strain evidence="3">ATCC 36951</strain>
    </source>
</reference>
<feature type="chain" id="PRO_5025386851" description="Glycoside hydrolase family 18 protein" evidence="2">
    <location>
        <begin position="21"/>
        <end position="719"/>
    </location>
</feature>
<dbReference type="AlphaFoldDB" id="A0A6A6BX67"/>
<dbReference type="GeneID" id="54563372"/>
<feature type="compositionally biased region" description="Low complexity" evidence="1">
    <location>
        <begin position="280"/>
        <end position="292"/>
    </location>
</feature>
<proteinExistence type="predicted"/>